<gene>
    <name evidence="7" type="primary">GOT2_1</name>
    <name evidence="7" type="ORF">HK100_001332</name>
</gene>
<dbReference type="GO" id="GO:0030170">
    <property type="term" value="F:pyridoxal phosphate binding"/>
    <property type="evidence" value="ECO:0007669"/>
    <property type="project" value="InterPro"/>
</dbReference>
<dbReference type="InterPro" id="IPR015422">
    <property type="entry name" value="PyrdxlP-dep_Trfase_small"/>
</dbReference>
<comment type="subunit">
    <text evidence="2">Homodimer.</text>
</comment>
<evidence type="ECO:0000313" key="7">
    <source>
        <dbReference type="EMBL" id="KAJ3115478.1"/>
    </source>
</evidence>
<dbReference type="Pfam" id="PF00155">
    <property type="entry name" value="Aminotran_1_2"/>
    <property type="match status" value="1"/>
</dbReference>
<keyword evidence="4" id="KW-0808">Transferase</keyword>
<protein>
    <submittedName>
        <fullName evidence="7">Aspartate aminotransferase, mitochondrial</fullName>
    </submittedName>
</protein>
<feature type="domain" description="Aminotransferase class I/classII large" evidence="6">
    <location>
        <begin position="1"/>
        <end position="80"/>
    </location>
</feature>
<sequence length="85" mass="9691">MADRIITMRSELRNHLEKTYGSKKNWSHITSQIGMFCFTGLSPEQVDRLKNEFSVYLTRDGRISIAGITSGNVKYLAEAIHEVTK</sequence>
<dbReference type="InterPro" id="IPR015424">
    <property type="entry name" value="PyrdxlP-dep_Trfase"/>
</dbReference>
<organism evidence="7 8">
    <name type="scientific">Physocladia obscura</name>
    <dbReference type="NCBI Taxonomy" id="109957"/>
    <lineage>
        <taxon>Eukaryota</taxon>
        <taxon>Fungi</taxon>
        <taxon>Fungi incertae sedis</taxon>
        <taxon>Chytridiomycota</taxon>
        <taxon>Chytridiomycota incertae sedis</taxon>
        <taxon>Chytridiomycetes</taxon>
        <taxon>Chytridiales</taxon>
        <taxon>Chytriomycetaceae</taxon>
        <taxon>Physocladia</taxon>
    </lineage>
</organism>
<comment type="cofactor">
    <cofactor evidence="1">
        <name>pyridoxal 5'-phosphate</name>
        <dbReference type="ChEBI" id="CHEBI:597326"/>
    </cofactor>
</comment>
<dbReference type="SUPFAM" id="SSF53383">
    <property type="entry name" value="PLP-dependent transferases"/>
    <property type="match status" value="1"/>
</dbReference>
<dbReference type="PANTHER" id="PTHR11879:SF22">
    <property type="entry name" value="ASPARTATE AMINOTRANSFERASE, MITOCHONDRIAL"/>
    <property type="match status" value="1"/>
</dbReference>
<accession>A0AAD5XEL1</accession>
<keyword evidence="3 7" id="KW-0032">Aminotransferase</keyword>
<keyword evidence="5" id="KW-0663">Pyridoxal phosphate</keyword>
<evidence type="ECO:0000256" key="2">
    <source>
        <dbReference type="ARBA" id="ARBA00011738"/>
    </source>
</evidence>
<dbReference type="EMBL" id="JADGJH010001289">
    <property type="protein sequence ID" value="KAJ3115478.1"/>
    <property type="molecule type" value="Genomic_DNA"/>
</dbReference>
<dbReference type="GO" id="GO:0006533">
    <property type="term" value="P:L-aspartate catabolic process"/>
    <property type="evidence" value="ECO:0007669"/>
    <property type="project" value="TreeGrafter"/>
</dbReference>
<dbReference type="GO" id="GO:0005739">
    <property type="term" value="C:mitochondrion"/>
    <property type="evidence" value="ECO:0007669"/>
    <property type="project" value="TreeGrafter"/>
</dbReference>
<dbReference type="InterPro" id="IPR004839">
    <property type="entry name" value="Aminotransferase_I/II_large"/>
</dbReference>
<evidence type="ECO:0000259" key="6">
    <source>
        <dbReference type="Pfam" id="PF00155"/>
    </source>
</evidence>
<evidence type="ECO:0000256" key="3">
    <source>
        <dbReference type="ARBA" id="ARBA00022576"/>
    </source>
</evidence>
<evidence type="ECO:0000313" key="8">
    <source>
        <dbReference type="Proteomes" id="UP001211907"/>
    </source>
</evidence>
<dbReference type="GO" id="GO:0004069">
    <property type="term" value="F:L-aspartate:2-oxoglutarate aminotransferase activity"/>
    <property type="evidence" value="ECO:0007669"/>
    <property type="project" value="UniProtKB-EC"/>
</dbReference>
<evidence type="ECO:0000256" key="1">
    <source>
        <dbReference type="ARBA" id="ARBA00001933"/>
    </source>
</evidence>
<dbReference type="InterPro" id="IPR000796">
    <property type="entry name" value="Asp_trans"/>
</dbReference>
<reference evidence="7" key="1">
    <citation type="submission" date="2020-05" db="EMBL/GenBank/DDBJ databases">
        <title>Phylogenomic resolution of chytrid fungi.</title>
        <authorList>
            <person name="Stajich J.E."/>
            <person name="Amses K."/>
            <person name="Simmons R."/>
            <person name="Seto K."/>
            <person name="Myers J."/>
            <person name="Bonds A."/>
            <person name="Quandt C.A."/>
            <person name="Barry K."/>
            <person name="Liu P."/>
            <person name="Grigoriev I."/>
            <person name="Longcore J.E."/>
            <person name="James T.Y."/>
        </authorList>
    </citation>
    <scope>NUCLEOTIDE SEQUENCE</scope>
    <source>
        <strain evidence="7">JEL0513</strain>
    </source>
</reference>
<dbReference type="PANTHER" id="PTHR11879">
    <property type="entry name" value="ASPARTATE AMINOTRANSFERASE"/>
    <property type="match status" value="1"/>
</dbReference>
<name>A0AAD5XEL1_9FUNG</name>
<keyword evidence="8" id="KW-1185">Reference proteome</keyword>
<comment type="caution">
    <text evidence="7">The sequence shown here is derived from an EMBL/GenBank/DDBJ whole genome shotgun (WGS) entry which is preliminary data.</text>
</comment>
<evidence type="ECO:0000256" key="5">
    <source>
        <dbReference type="ARBA" id="ARBA00022898"/>
    </source>
</evidence>
<dbReference type="Gene3D" id="3.90.1150.10">
    <property type="entry name" value="Aspartate Aminotransferase, domain 1"/>
    <property type="match status" value="1"/>
</dbReference>
<evidence type="ECO:0000256" key="4">
    <source>
        <dbReference type="ARBA" id="ARBA00022679"/>
    </source>
</evidence>
<dbReference type="AlphaFoldDB" id="A0AAD5XEL1"/>
<proteinExistence type="predicted"/>
<dbReference type="Proteomes" id="UP001211907">
    <property type="component" value="Unassembled WGS sequence"/>
</dbReference>